<protein>
    <recommendedName>
        <fullName evidence="4">Bulb-type lectin domain-containing protein</fullName>
    </recommendedName>
</protein>
<dbReference type="RefSeq" id="WP_074237133.1">
    <property type="nucleotide sequence ID" value="NZ_FSRA01000001.1"/>
</dbReference>
<name>A0A1N6D174_9BACT</name>
<proteinExistence type="predicted"/>
<evidence type="ECO:0008006" key="4">
    <source>
        <dbReference type="Google" id="ProtNLM"/>
    </source>
</evidence>
<dbReference type="Proteomes" id="UP000185003">
    <property type="component" value="Unassembled WGS sequence"/>
</dbReference>
<feature type="chain" id="PRO_5013223964" description="Bulb-type lectin domain-containing protein" evidence="1">
    <location>
        <begin position="21"/>
        <end position="392"/>
    </location>
</feature>
<dbReference type="AlphaFoldDB" id="A0A1N6D174"/>
<evidence type="ECO:0000256" key="1">
    <source>
        <dbReference type="SAM" id="SignalP"/>
    </source>
</evidence>
<gene>
    <name evidence="2" type="ORF">SAMN04488055_0064</name>
</gene>
<keyword evidence="1" id="KW-0732">Signal</keyword>
<evidence type="ECO:0000313" key="3">
    <source>
        <dbReference type="Proteomes" id="UP000185003"/>
    </source>
</evidence>
<reference evidence="2 3" key="1">
    <citation type="submission" date="2016-11" db="EMBL/GenBank/DDBJ databases">
        <authorList>
            <person name="Jaros S."/>
            <person name="Januszkiewicz K."/>
            <person name="Wedrychowicz H."/>
        </authorList>
    </citation>
    <scope>NUCLEOTIDE SEQUENCE [LARGE SCALE GENOMIC DNA]</scope>
    <source>
        <strain evidence="2 3">DSM 24787</strain>
    </source>
</reference>
<organism evidence="2 3">
    <name type="scientific">Chitinophaga niabensis</name>
    <dbReference type="NCBI Taxonomy" id="536979"/>
    <lineage>
        <taxon>Bacteria</taxon>
        <taxon>Pseudomonadati</taxon>
        <taxon>Bacteroidota</taxon>
        <taxon>Chitinophagia</taxon>
        <taxon>Chitinophagales</taxon>
        <taxon>Chitinophagaceae</taxon>
        <taxon>Chitinophaga</taxon>
    </lineage>
</organism>
<dbReference type="EMBL" id="FSRA01000001">
    <property type="protein sequence ID" value="SIN64446.1"/>
    <property type="molecule type" value="Genomic_DNA"/>
</dbReference>
<evidence type="ECO:0000313" key="2">
    <source>
        <dbReference type="EMBL" id="SIN64446.1"/>
    </source>
</evidence>
<accession>A0A1N6D174</accession>
<keyword evidence="3" id="KW-1185">Reference proteome</keyword>
<sequence length="392" mass="42101">MKFLTALSCGLLLLSLPAAAQQLKLGDNPSVVKKDAVLELNSTNQGLLLPRVLKSQILSGGKLFNADNGMLVYVTDAGEQIMYNKRNGVWEKVGDYTNNIWNANKIQNRNIANTAPATGDVLKWNGVTNLWEPTMDNGLGVTYATLPDNNAYNADTPDDDARMKIWASPGTGTVLSGPLGTDAYSWNVLAFRGAGYTTQLYFDKSTLAVKEWVGNNAPVTHKDGNIWYKVVTMNGDLNFVQGGLLFAEKSFDSNTEVKQQADKLFWDNPNDRLGVGTNAPTSTLHAGGSFATNVTVLTPGNVTLNETHNVVVFRRASGSGNMTVTLPLASTCIGREYTIVREYTGGSGNVVVAIGSGDALRGSPITYNANAVLKVQSIGTRWIILVNSTTAL</sequence>
<dbReference type="STRING" id="536979.SAMN04488055_0064"/>
<dbReference type="OrthoDB" id="660074at2"/>
<feature type="signal peptide" evidence="1">
    <location>
        <begin position="1"/>
        <end position="20"/>
    </location>
</feature>